<dbReference type="GO" id="GO:0035435">
    <property type="term" value="P:phosphate ion transmembrane transport"/>
    <property type="evidence" value="ECO:0007669"/>
    <property type="project" value="TreeGrafter"/>
</dbReference>
<dbReference type="Proteomes" id="UP000184310">
    <property type="component" value="Unassembled WGS sequence"/>
</dbReference>
<feature type="transmembrane region" description="Helical" evidence="6">
    <location>
        <begin position="386"/>
        <end position="408"/>
    </location>
</feature>
<dbReference type="Gene3D" id="1.20.1250.20">
    <property type="entry name" value="MFS general substrate transporter like domains"/>
    <property type="match status" value="2"/>
</dbReference>
<keyword evidence="5 6" id="KW-0472">Membrane</keyword>
<evidence type="ECO:0000256" key="2">
    <source>
        <dbReference type="ARBA" id="ARBA00022448"/>
    </source>
</evidence>
<dbReference type="InterPro" id="IPR036259">
    <property type="entry name" value="MFS_trans_sf"/>
</dbReference>
<keyword evidence="2" id="KW-0813">Transport</keyword>
<dbReference type="PROSITE" id="PS50850">
    <property type="entry name" value="MFS"/>
    <property type="match status" value="1"/>
</dbReference>
<dbReference type="OrthoDB" id="9766638at2"/>
<feature type="transmembrane region" description="Helical" evidence="6">
    <location>
        <begin position="321"/>
        <end position="345"/>
    </location>
</feature>
<gene>
    <name evidence="8" type="ORF">SAMN02745163_00403</name>
</gene>
<feature type="transmembrane region" description="Helical" evidence="6">
    <location>
        <begin position="78"/>
        <end position="107"/>
    </location>
</feature>
<dbReference type="GO" id="GO:0061513">
    <property type="term" value="F:glucose 6-phosphate:phosphate antiporter activity"/>
    <property type="evidence" value="ECO:0007669"/>
    <property type="project" value="TreeGrafter"/>
</dbReference>
<keyword evidence="9" id="KW-1185">Reference proteome</keyword>
<dbReference type="PANTHER" id="PTHR43826:SF7">
    <property type="entry name" value="PROTEIN UHPC, PUTATIVE-RELATED"/>
    <property type="match status" value="1"/>
</dbReference>
<feature type="transmembrane region" description="Helical" evidence="6">
    <location>
        <begin position="47"/>
        <end position="66"/>
    </location>
</feature>
<feature type="transmembrane region" description="Helical" evidence="6">
    <location>
        <begin position="298"/>
        <end position="315"/>
    </location>
</feature>
<proteinExistence type="predicted"/>
<dbReference type="InterPro" id="IPR000849">
    <property type="entry name" value="Sugar_P_transporter"/>
</dbReference>
<dbReference type="AlphaFoldDB" id="A0A1M6BMU2"/>
<dbReference type="EMBL" id="FQZB01000003">
    <property type="protein sequence ID" value="SHI50059.1"/>
    <property type="molecule type" value="Genomic_DNA"/>
</dbReference>
<dbReference type="InterPro" id="IPR011701">
    <property type="entry name" value="MFS"/>
</dbReference>
<dbReference type="RefSeq" id="WP_072984747.1">
    <property type="nucleotide sequence ID" value="NZ_FQZB01000003.1"/>
</dbReference>
<keyword evidence="3 6" id="KW-0812">Transmembrane</keyword>
<reference evidence="8 9" key="1">
    <citation type="submission" date="2016-11" db="EMBL/GenBank/DDBJ databases">
        <authorList>
            <person name="Jaros S."/>
            <person name="Januszkiewicz K."/>
            <person name="Wedrychowicz H."/>
        </authorList>
    </citation>
    <scope>NUCLEOTIDE SEQUENCE [LARGE SCALE GENOMIC DNA]</scope>
    <source>
        <strain evidence="8 9">DSM 21758</strain>
    </source>
</reference>
<dbReference type="PANTHER" id="PTHR43826">
    <property type="entry name" value="GLUCOSE-6-PHOSPHATE EXCHANGER SLC37A4"/>
    <property type="match status" value="1"/>
</dbReference>
<evidence type="ECO:0000256" key="6">
    <source>
        <dbReference type="SAM" id="Phobius"/>
    </source>
</evidence>
<dbReference type="InterPro" id="IPR051337">
    <property type="entry name" value="OPA_Antiporter"/>
</dbReference>
<evidence type="ECO:0000259" key="7">
    <source>
        <dbReference type="PROSITE" id="PS50850"/>
    </source>
</evidence>
<feature type="transmembrane region" description="Helical" evidence="6">
    <location>
        <begin position="268"/>
        <end position="286"/>
    </location>
</feature>
<dbReference type="InterPro" id="IPR020846">
    <property type="entry name" value="MFS_dom"/>
</dbReference>
<accession>A0A1M6BMU2</accession>
<evidence type="ECO:0000313" key="9">
    <source>
        <dbReference type="Proteomes" id="UP000184310"/>
    </source>
</evidence>
<evidence type="ECO:0000256" key="3">
    <source>
        <dbReference type="ARBA" id="ARBA00022692"/>
    </source>
</evidence>
<feature type="transmembrane region" description="Helical" evidence="6">
    <location>
        <begin position="136"/>
        <end position="155"/>
    </location>
</feature>
<feature type="transmembrane region" description="Helical" evidence="6">
    <location>
        <begin position="357"/>
        <end position="380"/>
    </location>
</feature>
<name>A0A1M6BMU2_9CLOT</name>
<sequence length="424" mass="47840">MNNKKLKKWQVITFICCWLAYALIYFGRVNLSVAIPYIQNDLEISKAQVGLIGSLFFWIYGIGQLTNGYLGDKFSSRIIIFIGLIITAICNIFFGFATSLTIMFIFWSFNGYFQAMLWGPIIKTTSHWFEENKKNSIAIILGTSMVGGNILAWGLSGKILSIANWKWTFWVPGIIILIYSFIWLLTVRDTPNELGLILEEQPTDIKVDTSKPYENNNLSFIEVFKETKLWLIVIGCIAQGIIKDGIGLWGPTLLMETQGLNMKSTTTLILLIPIMNFIGIMFTDWLNKKLNNQEKLTTSILFTFGIISIIAFIKFQSFGPIISLIFLSLASATMYGVNTILLGVIPLRFAKYNKTSLIAGFLNFASYLATGFASFITGLFVDKYGWNFVIISWSILALLGILSITISWKLDKKATLDIQYKKLA</sequence>
<dbReference type="PIRSF" id="PIRSF002808">
    <property type="entry name" value="Hexose_phosphate_transp"/>
    <property type="match status" value="1"/>
</dbReference>
<keyword evidence="4 6" id="KW-1133">Transmembrane helix</keyword>
<dbReference type="Pfam" id="PF07690">
    <property type="entry name" value="MFS_1"/>
    <property type="match status" value="1"/>
</dbReference>
<evidence type="ECO:0000256" key="5">
    <source>
        <dbReference type="ARBA" id="ARBA00023136"/>
    </source>
</evidence>
<evidence type="ECO:0000256" key="4">
    <source>
        <dbReference type="ARBA" id="ARBA00022989"/>
    </source>
</evidence>
<feature type="transmembrane region" description="Helical" evidence="6">
    <location>
        <begin position="167"/>
        <end position="186"/>
    </location>
</feature>
<evidence type="ECO:0000256" key="1">
    <source>
        <dbReference type="ARBA" id="ARBA00004651"/>
    </source>
</evidence>
<feature type="domain" description="Major facilitator superfamily (MFS) profile" evidence="7">
    <location>
        <begin position="13"/>
        <end position="412"/>
    </location>
</feature>
<organism evidence="8 9">
    <name type="scientific">Clostridium cavendishii DSM 21758</name>
    <dbReference type="NCBI Taxonomy" id="1121302"/>
    <lineage>
        <taxon>Bacteria</taxon>
        <taxon>Bacillati</taxon>
        <taxon>Bacillota</taxon>
        <taxon>Clostridia</taxon>
        <taxon>Eubacteriales</taxon>
        <taxon>Clostridiaceae</taxon>
        <taxon>Clostridium</taxon>
    </lineage>
</organism>
<comment type="subcellular location">
    <subcellularLocation>
        <location evidence="1">Cell membrane</location>
        <topology evidence="1">Multi-pass membrane protein</topology>
    </subcellularLocation>
</comment>
<dbReference type="SUPFAM" id="SSF103473">
    <property type="entry name" value="MFS general substrate transporter"/>
    <property type="match status" value="1"/>
</dbReference>
<feature type="transmembrane region" description="Helical" evidence="6">
    <location>
        <begin position="9"/>
        <end position="27"/>
    </location>
</feature>
<evidence type="ECO:0000313" key="8">
    <source>
        <dbReference type="EMBL" id="SHI50059.1"/>
    </source>
</evidence>
<dbReference type="GO" id="GO:0005886">
    <property type="term" value="C:plasma membrane"/>
    <property type="evidence" value="ECO:0007669"/>
    <property type="project" value="UniProtKB-SubCell"/>
</dbReference>
<protein>
    <submittedName>
        <fullName evidence="8">MFS transporter, OPA family, glycerol-3-phosphate transporter</fullName>
    </submittedName>
</protein>
<dbReference type="STRING" id="1121302.SAMN02745163_00403"/>